<keyword evidence="4 6" id="KW-0472">Membrane</keyword>
<feature type="transmembrane region" description="Helical" evidence="6">
    <location>
        <begin position="285"/>
        <end position="307"/>
    </location>
</feature>
<accession>A0AAN6KR44</accession>
<feature type="transmembrane region" description="Helical" evidence="6">
    <location>
        <begin position="102"/>
        <end position="122"/>
    </location>
</feature>
<feature type="transmembrane region" description="Helical" evidence="6">
    <location>
        <begin position="369"/>
        <end position="389"/>
    </location>
</feature>
<keyword evidence="3 6" id="KW-1133">Transmembrane helix</keyword>
<dbReference type="PROSITE" id="PS50850">
    <property type="entry name" value="MFS"/>
    <property type="match status" value="1"/>
</dbReference>
<dbReference type="Pfam" id="PF07690">
    <property type="entry name" value="MFS_1"/>
    <property type="match status" value="1"/>
</dbReference>
<evidence type="ECO:0000313" key="9">
    <source>
        <dbReference type="Proteomes" id="UP001175353"/>
    </source>
</evidence>
<feature type="region of interest" description="Disordered" evidence="5">
    <location>
        <begin position="1"/>
        <end position="23"/>
    </location>
</feature>
<dbReference type="PANTHER" id="PTHR23502">
    <property type="entry name" value="MAJOR FACILITATOR SUPERFAMILY"/>
    <property type="match status" value="1"/>
</dbReference>
<feature type="domain" description="Major facilitator superfamily (MFS) profile" evidence="7">
    <location>
        <begin position="64"/>
        <end position="485"/>
    </location>
</feature>
<evidence type="ECO:0000313" key="8">
    <source>
        <dbReference type="EMBL" id="KAK0996690.1"/>
    </source>
</evidence>
<protein>
    <recommendedName>
        <fullName evidence="7">Major facilitator superfamily (MFS) profile domain-containing protein</fullName>
    </recommendedName>
</protein>
<evidence type="ECO:0000256" key="5">
    <source>
        <dbReference type="SAM" id="MobiDB-lite"/>
    </source>
</evidence>
<evidence type="ECO:0000256" key="3">
    <source>
        <dbReference type="ARBA" id="ARBA00022989"/>
    </source>
</evidence>
<evidence type="ECO:0000259" key="7">
    <source>
        <dbReference type="PROSITE" id="PS50850"/>
    </source>
</evidence>
<dbReference type="Proteomes" id="UP001175353">
    <property type="component" value="Unassembled WGS sequence"/>
</dbReference>
<evidence type="ECO:0000256" key="4">
    <source>
        <dbReference type="ARBA" id="ARBA00023136"/>
    </source>
</evidence>
<sequence>MAALLNPEKANNNDNITSENDIAGLGSRSKSGLKLDKQGLPLIPQPSDHPDDPLNFSRWFKVYIAVLVSGLAFMAQLGSALINPAFRQMAKDLHVTVEQASYSTTVFILFGGVLSMFIVPFANVYGRRICYIIFIIIAVAGAFISAAAPTYGGVITGRVFNGIGGSVPLGIGAATICDLFSQGERGLYMGFYTLAVTNGPHIAPIAGGYIAEKLGWRWCFWIPGIIQAAMWFVLLFTLPETLYSRKDYSTLERKTYTQKLLFHGKVLERKVHPRDFLGSLRMARYAAVLLPSIWYMTANTYGSALYAVTSSQLAATVFHFDLEQTGLFMGVPLSIGCVIGEATAGWVSDAILNAYAKRHNGYRKPEVRLYLIPLTTLLAVGTATYGYCIQTRKHWIDASVCMAISGLGTQVGTTMVYTYATDSYKPQSGEIGAVINLFKSIFAFNIGFYALPFGMKAGFDVAFSTLAAINLVLLLPLVLLVWKGEEIREWQGTPQDHADI</sequence>
<dbReference type="GO" id="GO:0005886">
    <property type="term" value="C:plasma membrane"/>
    <property type="evidence" value="ECO:0007669"/>
    <property type="project" value="TreeGrafter"/>
</dbReference>
<evidence type="ECO:0000256" key="1">
    <source>
        <dbReference type="ARBA" id="ARBA00004141"/>
    </source>
</evidence>
<organism evidence="8 9">
    <name type="scientific">Friedmanniomyces endolithicus</name>
    <dbReference type="NCBI Taxonomy" id="329885"/>
    <lineage>
        <taxon>Eukaryota</taxon>
        <taxon>Fungi</taxon>
        <taxon>Dikarya</taxon>
        <taxon>Ascomycota</taxon>
        <taxon>Pezizomycotina</taxon>
        <taxon>Dothideomycetes</taxon>
        <taxon>Dothideomycetidae</taxon>
        <taxon>Mycosphaerellales</taxon>
        <taxon>Teratosphaeriaceae</taxon>
        <taxon>Friedmanniomyces</taxon>
    </lineage>
</organism>
<gene>
    <name evidence="8" type="ORF">LTR91_006902</name>
</gene>
<feature type="transmembrane region" description="Helical" evidence="6">
    <location>
        <begin position="215"/>
        <end position="238"/>
    </location>
</feature>
<reference evidence="8" key="1">
    <citation type="submission" date="2023-06" db="EMBL/GenBank/DDBJ databases">
        <title>Black Yeasts Isolated from many extreme environments.</title>
        <authorList>
            <person name="Coleine C."/>
            <person name="Stajich J.E."/>
            <person name="Selbmann L."/>
        </authorList>
    </citation>
    <scope>NUCLEOTIDE SEQUENCE</scope>
    <source>
        <strain evidence="8">CCFEE 5200</strain>
    </source>
</reference>
<feature type="transmembrane region" description="Helical" evidence="6">
    <location>
        <begin position="129"/>
        <end position="148"/>
    </location>
</feature>
<feature type="transmembrane region" description="Helical" evidence="6">
    <location>
        <begin position="431"/>
        <end position="451"/>
    </location>
</feature>
<dbReference type="InterPro" id="IPR036259">
    <property type="entry name" value="MFS_trans_sf"/>
</dbReference>
<keyword evidence="9" id="KW-1185">Reference proteome</keyword>
<feature type="transmembrane region" description="Helical" evidence="6">
    <location>
        <begin position="463"/>
        <end position="482"/>
    </location>
</feature>
<dbReference type="InterPro" id="IPR011701">
    <property type="entry name" value="MFS"/>
</dbReference>
<dbReference type="Gene3D" id="1.20.1250.20">
    <property type="entry name" value="MFS general substrate transporter like domains"/>
    <property type="match status" value="1"/>
</dbReference>
<proteinExistence type="predicted"/>
<evidence type="ECO:0000256" key="2">
    <source>
        <dbReference type="ARBA" id="ARBA00022692"/>
    </source>
</evidence>
<feature type="transmembrane region" description="Helical" evidence="6">
    <location>
        <begin position="327"/>
        <end position="348"/>
    </location>
</feature>
<feature type="transmembrane region" description="Helical" evidence="6">
    <location>
        <begin position="62"/>
        <end position="82"/>
    </location>
</feature>
<name>A0AAN6KR44_9PEZI</name>
<feature type="compositionally biased region" description="Polar residues" evidence="5">
    <location>
        <begin position="9"/>
        <end position="20"/>
    </location>
</feature>
<dbReference type="InterPro" id="IPR020846">
    <property type="entry name" value="MFS_dom"/>
</dbReference>
<dbReference type="EMBL" id="JAUJLE010000048">
    <property type="protein sequence ID" value="KAK0996690.1"/>
    <property type="molecule type" value="Genomic_DNA"/>
</dbReference>
<dbReference type="GO" id="GO:0022857">
    <property type="term" value="F:transmembrane transporter activity"/>
    <property type="evidence" value="ECO:0007669"/>
    <property type="project" value="InterPro"/>
</dbReference>
<evidence type="ECO:0000256" key="6">
    <source>
        <dbReference type="SAM" id="Phobius"/>
    </source>
</evidence>
<comment type="caution">
    <text evidence="8">The sequence shown here is derived from an EMBL/GenBank/DDBJ whole genome shotgun (WGS) entry which is preliminary data.</text>
</comment>
<dbReference type="PANTHER" id="PTHR23502:SF181">
    <property type="entry name" value="MAJOR FACILITATOR SUPERFAMILY (MFS) PROFILE DOMAIN-CONTAINING PROTEIN"/>
    <property type="match status" value="1"/>
</dbReference>
<feature type="transmembrane region" description="Helical" evidence="6">
    <location>
        <begin position="160"/>
        <end position="180"/>
    </location>
</feature>
<feature type="transmembrane region" description="Helical" evidence="6">
    <location>
        <begin position="395"/>
        <end position="419"/>
    </location>
</feature>
<comment type="subcellular location">
    <subcellularLocation>
        <location evidence="1">Membrane</location>
        <topology evidence="1">Multi-pass membrane protein</topology>
    </subcellularLocation>
</comment>
<dbReference type="SUPFAM" id="SSF103473">
    <property type="entry name" value="MFS general substrate transporter"/>
    <property type="match status" value="1"/>
</dbReference>
<dbReference type="AlphaFoldDB" id="A0AAN6KR44"/>
<feature type="transmembrane region" description="Helical" evidence="6">
    <location>
        <begin position="187"/>
        <end position="209"/>
    </location>
</feature>
<keyword evidence="2 6" id="KW-0812">Transmembrane</keyword>